<name>A0A6J6MKD8_9ZZZZ</name>
<dbReference type="Gene3D" id="3.40.630.30">
    <property type="match status" value="1"/>
</dbReference>
<sequence length="100" mass="11237">MVRVGTHAWYSYGASTTADRDVRPSNALQWDMITMAHASGCSLYDLRGIADTLNPEDHLFGLVQFKVGTGGFAQEYLGEWDYILRNVWAKGYGLYQARRG</sequence>
<evidence type="ECO:0000256" key="3">
    <source>
        <dbReference type="ARBA" id="ARBA00022960"/>
    </source>
</evidence>
<dbReference type="PANTHER" id="PTHR36174:SF1">
    <property type="entry name" value="LIPID II:GLYCINE GLYCYLTRANSFERASE"/>
    <property type="match status" value="1"/>
</dbReference>
<dbReference type="AlphaFoldDB" id="A0A6J6MKD8"/>
<dbReference type="GO" id="GO:0008360">
    <property type="term" value="P:regulation of cell shape"/>
    <property type="evidence" value="ECO:0007669"/>
    <property type="project" value="UniProtKB-KW"/>
</dbReference>
<evidence type="ECO:0000256" key="1">
    <source>
        <dbReference type="ARBA" id="ARBA00009943"/>
    </source>
</evidence>
<protein>
    <submittedName>
        <fullName evidence="7">Unannotated protein</fullName>
    </submittedName>
</protein>
<keyword evidence="2" id="KW-0808">Transferase</keyword>
<keyword evidence="4" id="KW-0573">Peptidoglycan synthesis</keyword>
<keyword evidence="5" id="KW-0012">Acyltransferase</keyword>
<gene>
    <name evidence="7" type="ORF">UFOPK2282_01216</name>
</gene>
<proteinExistence type="inferred from homology"/>
<dbReference type="InterPro" id="IPR016181">
    <property type="entry name" value="Acyl_CoA_acyltransferase"/>
</dbReference>
<dbReference type="PANTHER" id="PTHR36174">
    <property type="entry name" value="LIPID II:GLYCINE GLYCYLTRANSFERASE"/>
    <property type="match status" value="1"/>
</dbReference>
<evidence type="ECO:0000256" key="5">
    <source>
        <dbReference type="ARBA" id="ARBA00023315"/>
    </source>
</evidence>
<reference evidence="7" key="1">
    <citation type="submission" date="2020-05" db="EMBL/GenBank/DDBJ databases">
        <authorList>
            <person name="Chiriac C."/>
            <person name="Salcher M."/>
            <person name="Ghai R."/>
            <person name="Kavagutti S V."/>
        </authorList>
    </citation>
    <scope>NUCLEOTIDE SEQUENCE</scope>
</reference>
<evidence type="ECO:0000256" key="2">
    <source>
        <dbReference type="ARBA" id="ARBA00022679"/>
    </source>
</evidence>
<keyword evidence="6" id="KW-0961">Cell wall biogenesis/degradation</keyword>
<organism evidence="7">
    <name type="scientific">freshwater metagenome</name>
    <dbReference type="NCBI Taxonomy" id="449393"/>
    <lineage>
        <taxon>unclassified sequences</taxon>
        <taxon>metagenomes</taxon>
        <taxon>ecological metagenomes</taxon>
    </lineage>
</organism>
<dbReference type="EMBL" id="CAEZWR010000162">
    <property type="protein sequence ID" value="CAB4673628.1"/>
    <property type="molecule type" value="Genomic_DNA"/>
</dbReference>
<comment type="similarity">
    <text evidence="1">Belongs to the FemABX family.</text>
</comment>
<dbReference type="SUPFAM" id="SSF55729">
    <property type="entry name" value="Acyl-CoA N-acyltransferases (Nat)"/>
    <property type="match status" value="1"/>
</dbReference>
<keyword evidence="3" id="KW-0133">Cell shape</keyword>
<accession>A0A6J6MKD8</accession>
<dbReference type="InterPro" id="IPR050644">
    <property type="entry name" value="PG_Glycine_Bridge_Synth"/>
</dbReference>
<dbReference type="GO" id="GO:0016755">
    <property type="term" value="F:aminoacyltransferase activity"/>
    <property type="evidence" value="ECO:0007669"/>
    <property type="project" value="InterPro"/>
</dbReference>
<dbReference type="PROSITE" id="PS51191">
    <property type="entry name" value="FEMABX"/>
    <property type="match status" value="1"/>
</dbReference>
<dbReference type="InterPro" id="IPR003447">
    <property type="entry name" value="FEMABX"/>
</dbReference>
<dbReference type="Pfam" id="PF02388">
    <property type="entry name" value="FemAB"/>
    <property type="match status" value="1"/>
</dbReference>
<evidence type="ECO:0000256" key="6">
    <source>
        <dbReference type="ARBA" id="ARBA00023316"/>
    </source>
</evidence>
<dbReference type="GO" id="GO:0071555">
    <property type="term" value="P:cell wall organization"/>
    <property type="evidence" value="ECO:0007669"/>
    <property type="project" value="UniProtKB-KW"/>
</dbReference>
<evidence type="ECO:0000313" key="7">
    <source>
        <dbReference type="EMBL" id="CAB4673628.1"/>
    </source>
</evidence>
<dbReference type="GO" id="GO:0009252">
    <property type="term" value="P:peptidoglycan biosynthetic process"/>
    <property type="evidence" value="ECO:0007669"/>
    <property type="project" value="UniProtKB-KW"/>
</dbReference>
<evidence type="ECO:0000256" key="4">
    <source>
        <dbReference type="ARBA" id="ARBA00022984"/>
    </source>
</evidence>